<dbReference type="Proteomes" id="UP000186955">
    <property type="component" value="Unassembled WGS sequence"/>
</dbReference>
<evidence type="ECO:0000313" key="2">
    <source>
        <dbReference type="Proteomes" id="UP000186955"/>
    </source>
</evidence>
<sequence length="79" mass="8411">MMIIDDLNVGFEWSSKQGICAPENWGRDLGGSSRKSAAHAETVANLSQLVQLGLSSRNVYGVVYPGPVFRGSGLGSKKN</sequence>
<gene>
    <name evidence="1" type="ORF">PENSUB_7457</name>
</gene>
<organism evidence="1 2">
    <name type="scientific">Penicillium subrubescens</name>
    <dbReference type="NCBI Taxonomy" id="1316194"/>
    <lineage>
        <taxon>Eukaryota</taxon>
        <taxon>Fungi</taxon>
        <taxon>Dikarya</taxon>
        <taxon>Ascomycota</taxon>
        <taxon>Pezizomycotina</taxon>
        <taxon>Eurotiomycetes</taxon>
        <taxon>Eurotiomycetidae</taxon>
        <taxon>Eurotiales</taxon>
        <taxon>Aspergillaceae</taxon>
        <taxon>Penicillium</taxon>
    </lineage>
</organism>
<proteinExistence type="predicted"/>
<protein>
    <submittedName>
        <fullName evidence="1">Uncharacterized protein</fullName>
    </submittedName>
</protein>
<comment type="caution">
    <text evidence="1">The sequence shown here is derived from an EMBL/GenBank/DDBJ whole genome shotgun (WGS) entry which is preliminary data.</text>
</comment>
<keyword evidence="2" id="KW-1185">Reference proteome</keyword>
<reference evidence="1 2" key="1">
    <citation type="submission" date="2016-10" db="EMBL/GenBank/DDBJ databases">
        <title>Genome sequence of the ascomycete fungus Penicillium subrubescens.</title>
        <authorList>
            <person name="De Vries R.P."/>
            <person name="Peng M."/>
            <person name="Dilokpimol A."/>
            <person name="Hilden K."/>
            <person name="Makela M.R."/>
            <person name="Grigoriev I."/>
            <person name="Riley R."/>
            <person name="Granchi Z."/>
        </authorList>
    </citation>
    <scope>NUCLEOTIDE SEQUENCE [LARGE SCALE GENOMIC DNA]</scope>
    <source>
        <strain evidence="1 2">CBS 132785</strain>
    </source>
</reference>
<dbReference type="AlphaFoldDB" id="A0A1Q5TML5"/>
<name>A0A1Q5TML5_9EURO</name>
<evidence type="ECO:0000313" key="1">
    <source>
        <dbReference type="EMBL" id="OKP01467.1"/>
    </source>
</evidence>
<accession>A0A1Q5TML5</accession>
<dbReference type="EMBL" id="MNBE01000639">
    <property type="protein sequence ID" value="OKP01467.1"/>
    <property type="molecule type" value="Genomic_DNA"/>
</dbReference>